<dbReference type="Proteomes" id="UP000016662">
    <property type="component" value="Unassembled WGS sequence"/>
</dbReference>
<dbReference type="InterPro" id="IPR011990">
    <property type="entry name" value="TPR-like_helical_dom_sf"/>
</dbReference>
<dbReference type="STRING" id="411473.RUMCAL_01004"/>
<dbReference type="CDD" id="cd06257">
    <property type="entry name" value="DnaJ"/>
    <property type="match status" value="1"/>
</dbReference>
<dbReference type="PANTHER" id="PTHR24074">
    <property type="entry name" value="CO-CHAPERONE PROTEIN DJLA"/>
    <property type="match status" value="1"/>
</dbReference>
<evidence type="ECO:0000256" key="1">
    <source>
        <dbReference type="ARBA" id="ARBA00022705"/>
    </source>
</evidence>
<evidence type="ECO:0000313" key="3">
    <source>
        <dbReference type="EMBL" id="ERJ96674.1"/>
    </source>
</evidence>
<proteinExistence type="predicted"/>
<dbReference type="PATRIC" id="fig|411473.3.peg.825"/>
<dbReference type="RefSeq" id="WP_021682462.1">
    <property type="nucleotide sequence ID" value="NZ_KI260415.1"/>
</dbReference>
<dbReference type="SMART" id="SM00271">
    <property type="entry name" value="DnaJ"/>
    <property type="match status" value="1"/>
</dbReference>
<gene>
    <name evidence="3" type="ORF">RUMCAL_01004</name>
</gene>
<dbReference type="EMBL" id="AWVF01000110">
    <property type="protein sequence ID" value="ERJ96674.1"/>
    <property type="molecule type" value="Genomic_DNA"/>
</dbReference>
<dbReference type="SUPFAM" id="SSF46565">
    <property type="entry name" value="Chaperone J-domain"/>
    <property type="match status" value="1"/>
</dbReference>
<dbReference type="InterPro" id="IPR001623">
    <property type="entry name" value="DnaJ_domain"/>
</dbReference>
<organism evidence="3 4">
    <name type="scientific">Ruminococcus callidus ATCC 27760</name>
    <dbReference type="NCBI Taxonomy" id="411473"/>
    <lineage>
        <taxon>Bacteria</taxon>
        <taxon>Bacillati</taxon>
        <taxon>Bacillota</taxon>
        <taxon>Clostridia</taxon>
        <taxon>Eubacteriales</taxon>
        <taxon>Oscillospiraceae</taxon>
        <taxon>Ruminococcus</taxon>
    </lineage>
</organism>
<dbReference type="OrthoDB" id="9779889at2"/>
<protein>
    <submittedName>
        <fullName evidence="3">DnaJ domain protein</fullName>
    </submittedName>
</protein>
<evidence type="ECO:0000313" key="4">
    <source>
        <dbReference type="Proteomes" id="UP000016662"/>
    </source>
</evidence>
<keyword evidence="4" id="KW-1185">Reference proteome</keyword>
<dbReference type="PROSITE" id="PS50076">
    <property type="entry name" value="DNAJ_2"/>
    <property type="match status" value="1"/>
</dbReference>
<dbReference type="GO" id="GO:0006260">
    <property type="term" value="P:DNA replication"/>
    <property type="evidence" value="ECO:0007669"/>
    <property type="project" value="UniProtKB-KW"/>
</dbReference>
<comment type="caution">
    <text evidence="3">The sequence shown here is derived from an EMBL/GenBank/DDBJ whole genome shotgun (WGS) entry which is preliminary data.</text>
</comment>
<dbReference type="PRINTS" id="PR00625">
    <property type="entry name" value="JDOMAIN"/>
</dbReference>
<evidence type="ECO:0000259" key="2">
    <source>
        <dbReference type="PROSITE" id="PS50076"/>
    </source>
</evidence>
<dbReference type="Gene3D" id="1.10.287.110">
    <property type="entry name" value="DnaJ domain"/>
    <property type="match status" value="1"/>
</dbReference>
<dbReference type="SUPFAM" id="SSF48452">
    <property type="entry name" value="TPR-like"/>
    <property type="match status" value="1"/>
</dbReference>
<name>U2M4K1_9FIRM</name>
<dbReference type="InterPro" id="IPR036869">
    <property type="entry name" value="J_dom_sf"/>
</dbReference>
<dbReference type="Pfam" id="PF00226">
    <property type="entry name" value="DnaJ"/>
    <property type="match status" value="1"/>
</dbReference>
<accession>U2M4K1</accession>
<dbReference type="InterPro" id="IPR050817">
    <property type="entry name" value="DjlA_DnaK_co-chaperone"/>
</dbReference>
<dbReference type="HOGENOM" id="CLU_083841_1_0_9"/>
<keyword evidence="1" id="KW-0235">DNA replication</keyword>
<dbReference type="Gene3D" id="1.25.40.10">
    <property type="entry name" value="Tetratricopeptide repeat domain"/>
    <property type="match status" value="1"/>
</dbReference>
<dbReference type="eggNOG" id="COG0484">
    <property type="taxonomic scope" value="Bacteria"/>
</dbReference>
<feature type="domain" description="J" evidence="2">
    <location>
        <begin position="2"/>
        <end position="70"/>
    </location>
</feature>
<reference evidence="3 4" key="1">
    <citation type="submission" date="2013-07" db="EMBL/GenBank/DDBJ databases">
        <authorList>
            <person name="Weinstock G."/>
            <person name="Sodergren E."/>
            <person name="Wylie T."/>
            <person name="Fulton L."/>
            <person name="Fulton R."/>
            <person name="Fronick C."/>
            <person name="O'Laughlin M."/>
            <person name="Godfrey J."/>
            <person name="Miner T."/>
            <person name="Herter B."/>
            <person name="Appelbaum E."/>
            <person name="Cordes M."/>
            <person name="Lek S."/>
            <person name="Wollam A."/>
            <person name="Pepin K.H."/>
            <person name="Palsikar V.B."/>
            <person name="Mitreva M."/>
            <person name="Wilson R.K."/>
        </authorList>
    </citation>
    <scope>NUCLEOTIDE SEQUENCE [LARGE SCALE GENOMIC DNA]</scope>
    <source>
        <strain evidence="3 4">ATCC 27760</strain>
    </source>
</reference>
<dbReference type="AlphaFoldDB" id="U2M4K1"/>
<sequence length="204" mass="22927">MDPYEVLGIPRTATDQEVKKAYRALSRKYHPDANVDKPNAKMYEEKFKQIQQAYQTIMDERQHKNSGGYGDFYNRNTSAGAGDENSVHLQAAVNFIRNGRFTEAVRVLEGISNRNAQWYYVSAVAHSGAGNNAMALQYARTAAQMEPNNYEYQKLVQQLESPGFSYQQMQQPYMGGGFDDSGCVRCCAANILLNLILDCCCNCT</sequence>